<feature type="chain" id="PRO_5040845157" evidence="4">
    <location>
        <begin position="26"/>
        <end position="328"/>
    </location>
</feature>
<evidence type="ECO:0000256" key="2">
    <source>
        <dbReference type="ARBA" id="ARBA00034301"/>
    </source>
</evidence>
<evidence type="ECO:0000313" key="6">
    <source>
        <dbReference type="EMBL" id="MCJ8013438.1"/>
    </source>
</evidence>
<keyword evidence="7" id="KW-1185">Reference proteome</keyword>
<organism evidence="6 7">
    <name type="scientific">Paenibacillus mangrovi</name>
    <dbReference type="NCBI Taxonomy" id="2931978"/>
    <lineage>
        <taxon>Bacteria</taxon>
        <taxon>Bacillati</taxon>
        <taxon>Bacillota</taxon>
        <taxon>Bacilli</taxon>
        <taxon>Bacillales</taxon>
        <taxon>Paenibacillaceae</taxon>
        <taxon>Paenibacillus</taxon>
    </lineage>
</organism>
<feature type="domain" description="Metallo-beta-lactamase" evidence="5">
    <location>
        <begin position="78"/>
        <end position="283"/>
    </location>
</feature>
<evidence type="ECO:0000256" key="1">
    <source>
        <dbReference type="ARBA" id="ARBA00034221"/>
    </source>
</evidence>
<dbReference type="Proteomes" id="UP001139347">
    <property type="component" value="Unassembled WGS sequence"/>
</dbReference>
<dbReference type="InterPro" id="IPR052159">
    <property type="entry name" value="Competence_DNA_uptake"/>
</dbReference>
<accession>A0A9X1WTR8</accession>
<dbReference type="PANTHER" id="PTHR30619:SF7">
    <property type="entry name" value="BETA-LACTAMASE DOMAIN PROTEIN"/>
    <property type="match status" value="1"/>
</dbReference>
<dbReference type="InterPro" id="IPR036866">
    <property type="entry name" value="RibonucZ/Hydroxyglut_hydro"/>
</dbReference>
<comment type="caution">
    <text evidence="6">The sequence shown here is derived from an EMBL/GenBank/DDBJ whole genome shotgun (WGS) entry which is preliminary data.</text>
</comment>
<gene>
    <name evidence="6" type="ORF">MUG84_17055</name>
</gene>
<dbReference type="Gene3D" id="3.60.15.10">
    <property type="entry name" value="Ribonuclease Z/Hydroxyacylglutathione hydrolase-like"/>
    <property type="match status" value="1"/>
</dbReference>
<proteinExistence type="predicted"/>
<dbReference type="EMBL" id="JALIRP010000006">
    <property type="protein sequence ID" value="MCJ8013438.1"/>
    <property type="molecule type" value="Genomic_DNA"/>
</dbReference>
<dbReference type="InterPro" id="IPR035681">
    <property type="entry name" value="ComA-like_MBL"/>
</dbReference>
<name>A0A9X1WTR8_9BACL</name>
<evidence type="ECO:0000259" key="5">
    <source>
        <dbReference type="SMART" id="SM00849"/>
    </source>
</evidence>
<comment type="function">
    <text evidence="2">Counteracts the endogenous Pycsar antiviral defense system. Phosphodiesterase that enables metal-dependent hydrolysis of host cyclic nucleotide Pycsar defense signals such as cCMP and cUMP.</text>
</comment>
<sequence>MRNMNWRKAVKLTGVLLTAIVLVLAACTTAKPTPVTVTSTPSPVKDSGTLRTAEIFDQDKYKDKLTVRYFYMDAAEASGDCILIQTPDGKTMMIDSGLPEVGEQVVNYLNKLNVQTIDVALNTHPHSDHIGGFATVLKQKDVKKFYMENLPYPDSNAYMNVIKALQEKNITPEYLEEGSSFELGSDLKVTVLSPKKGVLPQAVKSYDYATLNYYSMVVKVTYKNTSFLFTADIYKDREFELVEAKADLNASFTHVPHHGNATSSSNTFIEAVSPQYAVMSSNIFQTPEIMKRYQKNNVTVYSTGLHGNVLITSDGEKLNAITEKDWQP</sequence>
<keyword evidence="4" id="KW-0732">Signal</keyword>
<evidence type="ECO:0000313" key="7">
    <source>
        <dbReference type="Proteomes" id="UP001139347"/>
    </source>
</evidence>
<dbReference type="PANTHER" id="PTHR30619">
    <property type="entry name" value="DNA INTERNALIZATION/COMPETENCE PROTEIN COMEC/REC2"/>
    <property type="match status" value="1"/>
</dbReference>
<dbReference type="InterPro" id="IPR001279">
    <property type="entry name" value="Metallo-B-lactamas"/>
</dbReference>
<dbReference type="RefSeq" id="WP_244726823.1">
    <property type="nucleotide sequence ID" value="NZ_JALIRP010000006.1"/>
</dbReference>
<comment type="catalytic activity">
    <reaction evidence="1">
        <text>3',5'-cyclic CMP + H2O = CMP + H(+)</text>
        <dbReference type="Rhea" id="RHEA:72675"/>
        <dbReference type="ChEBI" id="CHEBI:15377"/>
        <dbReference type="ChEBI" id="CHEBI:15378"/>
        <dbReference type="ChEBI" id="CHEBI:58003"/>
        <dbReference type="ChEBI" id="CHEBI:60377"/>
    </reaction>
    <physiologicalReaction direction="left-to-right" evidence="1">
        <dbReference type="Rhea" id="RHEA:72676"/>
    </physiologicalReaction>
</comment>
<dbReference type="Pfam" id="PF00753">
    <property type="entry name" value="Lactamase_B"/>
    <property type="match status" value="1"/>
</dbReference>
<comment type="catalytic activity">
    <reaction evidence="3">
        <text>3',5'-cyclic UMP + H2O = UMP + H(+)</text>
        <dbReference type="Rhea" id="RHEA:70575"/>
        <dbReference type="ChEBI" id="CHEBI:15377"/>
        <dbReference type="ChEBI" id="CHEBI:15378"/>
        <dbReference type="ChEBI" id="CHEBI:57865"/>
        <dbReference type="ChEBI" id="CHEBI:184387"/>
    </reaction>
    <physiologicalReaction direction="left-to-right" evidence="3">
        <dbReference type="Rhea" id="RHEA:70576"/>
    </physiologicalReaction>
</comment>
<dbReference type="SUPFAM" id="SSF56281">
    <property type="entry name" value="Metallo-hydrolase/oxidoreductase"/>
    <property type="match status" value="1"/>
</dbReference>
<evidence type="ECO:0000256" key="3">
    <source>
        <dbReference type="ARBA" id="ARBA00048505"/>
    </source>
</evidence>
<dbReference type="CDD" id="cd07731">
    <property type="entry name" value="ComA-like_MBL-fold"/>
    <property type="match status" value="1"/>
</dbReference>
<reference evidence="6" key="1">
    <citation type="submission" date="2022-04" db="EMBL/GenBank/DDBJ databases">
        <title>Paenibacillus mangrovi sp. nov., a novel endophytic bacterium isolated from bark of Kandelia candel.</title>
        <authorList>
            <person name="Tuo L."/>
        </authorList>
    </citation>
    <scope>NUCLEOTIDE SEQUENCE</scope>
    <source>
        <strain evidence="6">KQZ6P-2</strain>
    </source>
</reference>
<dbReference type="PROSITE" id="PS51257">
    <property type="entry name" value="PROKAR_LIPOPROTEIN"/>
    <property type="match status" value="1"/>
</dbReference>
<evidence type="ECO:0000256" key="4">
    <source>
        <dbReference type="SAM" id="SignalP"/>
    </source>
</evidence>
<feature type="signal peptide" evidence="4">
    <location>
        <begin position="1"/>
        <end position="25"/>
    </location>
</feature>
<dbReference type="AlphaFoldDB" id="A0A9X1WTR8"/>
<dbReference type="SMART" id="SM00849">
    <property type="entry name" value="Lactamase_B"/>
    <property type="match status" value="1"/>
</dbReference>
<protein>
    <submittedName>
        <fullName evidence="6">MBL fold metallo-hydrolase</fullName>
    </submittedName>
</protein>